<evidence type="ECO:0008006" key="4">
    <source>
        <dbReference type="Google" id="ProtNLM"/>
    </source>
</evidence>
<dbReference type="EMBL" id="CP040899">
    <property type="protein sequence ID" value="QDB79880.1"/>
    <property type="molecule type" value="Genomic_DNA"/>
</dbReference>
<sequence length="73" mass="8045">MPGPSGFAYVVRGGDVVITHHGKVATTLRGRRAADFLDDVEAQDAQELMARLTGNYRRGNERQARQHPRNQGA</sequence>
<feature type="region of interest" description="Disordered" evidence="1">
    <location>
        <begin position="54"/>
        <end position="73"/>
    </location>
</feature>
<dbReference type="RefSeq" id="WP_139948805.1">
    <property type="nucleotide sequence ID" value="NZ_CP040899.1"/>
</dbReference>
<accession>A0ABX5VSM6</accession>
<evidence type="ECO:0000256" key="1">
    <source>
        <dbReference type="SAM" id="MobiDB-lite"/>
    </source>
</evidence>
<proteinExistence type="predicted"/>
<evidence type="ECO:0000313" key="3">
    <source>
        <dbReference type="Proteomes" id="UP000313948"/>
    </source>
</evidence>
<reference evidence="2 3" key="1">
    <citation type="submission" date="2019-05" db="EMBL/GenBank/DDBJ databases">
        <title>Georgenia *** sp. nov., and Georgenia *** sp. nov., isolated from the intestinal contents of plateau pika (Ochotona curzoniae) in the Qinghai-Tibet plateau of China.</title>
        <authorList>
            <person name="Tian Z."/>
        </authorList>
    </citation>
    <scope>NUCLEOTIDE SEQUENCE [LARGE SCALE GENOMIC DNA]</scope>
    <source>
        <strain evidence="2 3">Z294</strain>
    </source>
</reference>
<dbReference type="Proteomes" id="UP000313948">
    <property type="component" value="Chromosome"/>
</dbReference>
<organism evidence="2 3">
    <name type="scientific">Georgenia wutianyii</name>
    <dbReference type="NCBI Taxonomy" id="2585135"/>
    <lineage>
        <taxon>Bacteria</taxon>
        <taxon>Bacillati</taxon>
        <taxon>Actinomycetota</taxon>
        <taxon>Actinomycetes</taxon>
        <taxon>Micrococcales</taxon>
        <taxon>Bogoriellaceae</taxon>
        <taxon>Georgenia</taxon>
    </lineage>
</organism>
<keyword evidence="3" id="KW-1185">Reference proteome</keyword>
<gene>
    <name evidence="2" type="ORF">FE251_11220</name>
</gene>
<name>A0ABX5VSM6_9MICO</name>
<evidence type="ECO:0000313" key="2">
    <source>
        <dbReference type="EMBL" id="QDB79880.1"/>
    </source>
</evidence>
<protein>
    <recommendedName>
        <fullName evidence="4">Type II toxin-antitoxin system prevent-host-death family antitoxin</fullName>
    </recommendedName>
</protein>